<dbReference type="AlphaFoldDB" id="A0A103YII9"/>
<dbReference type="PANTHER" id="PTHR46836">
    <property type="entry name" value="AFADIN"/>
    <property type="match status" value="1"/>
</dbReference>
<evidence type="ECO:0000313" key="5">
    <source>
        <dbReference type="Proteomes" id="UP000243975"/>
    </source>
</evidence>
<evidence type="ECO:0000313" key="4">
    <source>
        <dbReference type="EMBL" id="KVI09729.1"/>
    </source>
</evidence>
<reference evidence="4 5" key="1">
    <citation type="journal article" date="2016" name="Sci. Rep.">
        <title>The genome sequence of the outbreeding globe artichoke constructed de novo incorporating a phase-aware low-pass sequencing strategy of F1 progeny.</title>
        <authorList>
            <person name="Scaglione D."/>
            <person name="Reyes-Chin-Wo S."/>
            <person name="Acquadro A."/>
            <person name="Froenicke L."/>
            <person name="Portis E."/>
            <person name="Beitel C."/>
            <person name="Tirone M."/>
            <person name="Mauro R."/>
            <person name="Lo Monaco A."/>
            <person name="Mauromicale G."/>
            <person name="Faccioli P."/>
            <person name="Cattivelli L."/>
            <person name="Rieseberg L."/>
            <person name="Michelmore R."/>
            <person name="Lanteri S."/>
        </authorList>
    </citation>
    <scope>NUCLEOTIDE SEQUENCE [LARGE SCALE GENOMIC DNA]</scope>
    <source>
        <strain evidence="4">2C</strain>
    </source>
</reference>
<sequence>MENSQNTPSVIAKLMGLDEMMPPWKQPISRQLRVLSDNYLQKSGSIGKRTRKDSQNNLLRSKKRANLRTNYSNEDISPKDLEQKSSNLDGIQGTESIKNGENASRSSFLVNPQTTFAWEAKKQLLERLKMTKVSQELRSSTQSSSLKSKPGSKFGGLIGISSKEGRTYKPVTKLPIFKLTNFSSNSTTKSLKITRSVDLKPSSVVNHMSTNIKKDNMVSNSSTPLSVSSNSDARTEMVGLSMQLQLLESESEENDMDPEMVTSSDDEKSCCTDENIKSVVSVGSKESRDFSYLLDVFDESGFEGGDVEIRFERWHSSECMGSPLVYERLEKKYGKQELWHKAERRLLFDRINAGMIEILRPLWSKPLRRKMTKNMWRRDAIEEELWILLASQENGVHDGVAQKAVGRGPWLGPEDELDSIVKEIETFLFDKLAAELICV</sequence>
<feature type="domain" description="DUF3741" evidence="3">
    <location>
        <begin position="3"/>
        <end position="20"/>
    </location>
</feature>
<evidence type="ECO:0000259" key="3">
    <source>
        <dbReference type="Pfam" id="PF14383"/>
    </source>
</evidence>
<proteinExistence type="predicted"/>
<comment type="caution">
    <text evidence="4">The sequence shown here is derived from an EMBL/GenBank/DDBJ whole genome shotgun (WGS) entry which is preliminary data.</text>
</comment>
<dbReference type="STRING" id="59895.A0A103YII9"/>
<evidence type="ECO:0008006" key="6">
    <source>
        <dbReference type="Google" id="ProtNLM"/>
    </source>
</evidence>
<dbReference type="PANTHER" id="PTHR46836:SF12">
    <property type="entry name" value="DUF3741-ASSOCIATED SEQUENCE MOTIF PROTEIN-RELATED"/>
    <property type="match status" value="1"/>
</dbReference>
<feature type="compositionally biased region" description="Polar residues" evidence="1">
    <location>
        <begin position="84"/>
        <end position="99"/>
    </location>
</feature>
<feature type="region of interest" description="Disordered" evidence="1">
    <location>
        <begin position="250"/>
        <end position="270"/>
    </location>
</feature>
<dbReference type="OrthoDB" id="1584003at2759"/>
<name>A0A103YII9_CYNCS</name>
<feature type="region of interest" description="Disordered" evidence="1">
    <location>
        <begin position="135"/>
        <end position="159"/>
    </location>
</feature>
<dbReference type="OMA" id="WHKAERR"/>
<evidence type="ECO:0000256" key="1">
    <source>
        <dbReference type="SAM" id="MobiDB-lite"/>
    </source>
</evidence>
<keyword evidence="5" id="KW-1185">Reference proteome</keyword>
<organism evidence="4 5">
    <name type="scientific">Cynara cardunculus var. scolymus</name>
    <name type="common">Globe artichoke</name>
    <name type="synonym">Cynara scolymus</name>
    <dbReference type="NCBI Taxonomy" id="59895"/>
    <lineage>
        <taxon>Eukaryota</taxon>
        <taxon>Viridiplantae</taxon>
        <taxon>Streptophyta</taxon>
        <taxon>Embryophyta</taxon>
        <taxon>Tracheophyta</taxon>
        <taxon>Spermatophyta</taxon>
        <taxon>Magnoliopsida</taxon>
        <taxon>eudicotyledons</taxon>
        <taxon>Gunneridae</taxon>
        <taxon>Pentapetalae</taxon>
        <taxon>asterids</taxon>
        <taxon>campanulids</taxon>
        <taxon>Asterales</taxon>
        <taxon>Asteraceae</taxon>
        <taxon>Carduoideae</taxon>
        <taxon>Cardueae</taxon>
        <taxon>Carduinae</taxon>
        <taxon>Cynara</taxon>
    </lineage>
</organism>
<accession>A0A103YII9</accession>
<evidence type="ECO:0000259" key="2">
    <source>
        <dbReference type="Pfam" id="PF14309"/>
    </source>
</evidence>
<feature type="domain" description="DUF4378" evidence="2">
    <location>
        <begin position="289"/>
        <end position="435"/>
    </location>
</feature>
<dbReference type="Pfam" id="PF14383">
    <property type="entry name" value="VARLMGL"/>
    <property type="match status" value="1"/>
</dbReference>
<feature type="compositionally biased region" description="Low complexity" evidence="1">
    <location>
        <begin position="137"/>
        <end position="152"/>
    </location>
</feature>
<feature type="region of interest" description="Disordered" evidence="1">
    <location>
        <begin position="72"/>
        <end position="99"/>
    </location>
</feature>
<dbReference type="Gramene" id="KVI09729">
    <property type="protein sequence ID" value="KVI09729"/>
    <property type="gene ID" value="Ccrd_011834"/>
</dbReference>
<dbReference type="InterPro" id="IPR032795">
    <property type="entry name" value="DUF3741-assoc"/>
</dbReference>
<protein>
    <recommendedName>
        <fullName evidence="6">DUF4378 domain-containing protein</fullName>
    </recommendedName>
</protein>
<gene>
    <name evidence="4" type="ORF">Ccrd_011834</name>
</gene>
<dbReference type="Proteomes" id="UP000243975">
    <property type="component" value="Unassembled WGS sequence"/>
</dbReference>
<dbReference type="Pfam" id="PF14309">
    <property type="entry name" value="DUF4378"/>
    <property type="match status" value="1"/>
</dbReference>
<dbReference type="EMBL" id="LEKV01001043">
    <property type="protein sequence ID" value="KVI09729.1"/>
    <property type="molecule type" value="Genomic_DNA"/>
</dbReference>
<dbReference type="InterPro" id="IPR025486">
    <property type="entry name" value="DUF4378"/>
</dbReference>